<evidence type="ECO:0000259" key="1">
    <source>
        <dbReference type="Pfam" id="PF17116"/>
    </source>
</evidence>
<dbReference type="InterPro" id="IPR031345">
    <property type="entry name" value="T9SS_Plug_N"/>
</dbReference>
<dbReference type="EMBL" id="JAVNWW010000001">
    <property type="protein sequence ID" value="MDU0808276.1"/>
    <property type="molecule type" value="Genomic_DNA"/>
</dbReference>
<dbReference type="InterPro" id="IPR014756">
    <property type="entry name" value="Ig_E-set"/>
</dbReference>
<organism evidence="2 3">
    <name type="scientific">Aquirufa regiilacus</name>
    <dbReference type="NCBI Taxonomy" id="3024868"/>
    <lineage>
        <taxon>Bacteria</taxon>
        <taxon>Pseudomonadati</taxon>
        <taxon>Bacteroidota</taxon>
        <taxon>Cytophagia</taxon>
        <taxon>Cytophagales</taxon>
        <taxon>Flectobacillaceae</taxon>
        <taxon>Aquirufa</taxon>
    </lineage>
</organism>
<reference evidence="2 3" key="1">
    <citation type="submission" date="2023-09" db="EMBL/GenBank/DDBJ databases">
        <title>Aquirufa genomes.</title>
        <authorList>
            <person name="Pitt A."/>
        </authorList>
    </citation>
    <scope>NUCLEOTIDE SEQUENCE [LARGE SCALE GENOMIC DNA]</scope>
    <source>
        <strain evidence="2 3">LEOWEIH-7C</strain>
    </source>
</reference>
<evidence type="ECO:0000313" key="2">
    <source>
        <dbReference type="EMBL" id="MDU0808276.1"/>
    </source>
</evidence>
<sequence>MRALILVLLLTAQISVLGQLQNRTIEKQIKSVHLSQLMAHETIQAQPSLDIGSQGNWHLTFDDLSLQNRNAIYLKVIHCQSDWKASSLSDIEFLQDFNDIPVRDSQASMGTKVPYRHYQIALPRVKLAGNYVVMIYNRAKRDTILTQRFCVYNQELTVAGSVRFGRTNALRASHQNLELRLKYPGNLLINAAEDLKIYVKQNELLGNQLPKMPLGIINPMEQSIHFPSYENEQAIAGGNEYRLIDLRSTQQKLSYIDHWEVKESETQLVSMLESPQGNYTYVQRNDSNGAYVLENYENPSNPLYADYVRCTFRLKAPKQNETIYVCGAFNQFQHLPENIMQYNDSLGIYEASIQLKQGIYNYRFETKNPSNYLEGNYAQTENSYEIFVYLRKPGKRYDELIGYQKLNSIH</sequence>
<proteinExistence type="predicted"/>
<dbReference type="Proteomes" id="UP001249959">
    <property type="component" value="Unassembled WGS sequence"/>
</dbReference>
<name>A0ABU3TQX8_9BACT</name>
<dbReference type="InterPro" id="IPR013783">
    <property type="entry name" value="Ig-like_fold"/>
</dbReference>
<feature type="domain" description="Type 9 secretion system plug protein N-terminal" evidence="1">
    <location>
        <begin position="29"/>
        <end position="153"/>
    </location>
</feature>
<comment type="caution">
    <text evidence="2">The sequence shown here is derived from an EMBL/GenBank/DDBJ whole genome shotgun (WGS) entry which is preliminary data.</text>
</comment>
<gene>
    <name evidence="2" type="ORF">PQG45_04420</name>
</gene>
<dbReference type="Pfam" id="PF17116">
    <property type="entry name" value="T9SS_plug_1st"/>
    <property type="match status" value="1"/>
</dbReference>
<evidence type="ECO:0000313" key="3">
    <source>
        <dbReference type="Proteomes" id="UP001249959"/>
    </source>
</evidence>
<dbReference type="RefSeq" id="WP_315575431.1">
    <property type="nucleotide sequence ID" value="NZ_JARDXH010000002.1"/>
</dbReference>
<protein>
    <submittedName>
        <fullName evidence="2">DUF5103 domain-containing protein</fullName>
    </submittedName>
</protein>
<dbReference type="Gene3D" id="2.60.40.10">
    <property type="entry name" value="Immunoglobulins"/>
    <property type="match status" value="1"/>
</dbReference>
<keyword evidence="3" id="KW-1185">Reference proteome</keyword>
<dbReference type="CDD" id="cd02688">
    <property type="entry name" value="E_set"/>
    <property type="match status" value="1"/>
</dbReference>
<accession>A0ABU3TQX8</accession>
<dbReference type="SUPFAM" id="SSF81296">
    <property type="entry name" value="E set domains"/>
    <property type="match status" value="1"/>
</dbReference>